<evidence type="ECO:0000313" key="10">
    <source>
        <dbReference type="EMBL" id="VVM61319.1"/>
    </source>
</evidence>
<dbReference type="Proteomes" id="UP000326595">
    <property type="component" value="Chromosome"/>
</dbReference>
<evidence type="ECO:0000256" key="4">
    <source>
        <dbReference type="ARBA" id="ARBA00022452"/>
    </source>
</evidence>
<name>A0A5E6R7S7_PSEFL</name>
<keyword evidence="5" id="KW-0812">Transmembrane</keyword>
<evidence type="ECO:0000256" key="1">
    <source>
        <dbReference type="ARBA" id="ARBA00004442"/>
    </source>
</evidence>
<evidence type="ECO:0000256" key="3">
    <source>
        <dbReference type="ARBA" id="ARBA00022448"/>
    </source>
</evidence>
<evidence type="ECO:0000256" key="6">
    <source>
        <dbReference type="ARBA" id="ARBA00023136"/>
    </source>
</evidence>
<dbReference type="PANTHER" id="PTHR30026">
    <property type="entry name" value="OUTER MEMBRANE PROTEIN TOLC"/>
    <property type="match status" value="1"/>
</dbReference>
<evidence type="ECO:0000313" key="9">
    <source>
        <dbReference type="EMBL" id="CAK9890471.1"/>
    </source>
</evidence>
<reference evidence="10" key="1">
    <citation type="submission" date="2019-09" db="EMBL/GenBank/DDBJ databases">
        <authorList>
            <person name="Chandra G."/>
            <person name="Truman W A."/>
        </authorList>
    </citation>
    <scope>NUCLEOTIDE SEQUENCE [LARGE SCALE GENOMIC DNA]</scope>
    <source>
        <strain evidence="10">PS652</strain>
    </source>
</reference>
<gene>
    <name evidence="10" type="primary">tolC_2</name>
    <name evidence="9" type="synonym">tolC_4</name>
    <name evidence="10" type="ORF">PS652_01299</name>
    <name evidence="9" type="ORF">PS652_03315</name>
</gene>
<evidence type="ECO:0000313" key="11">
    <source>
        <dbReference type="Proteomes" id="UP000326595"/>
    </source>
</evidence>
<dbReference type="GO" id="GO:0009279">
    <property type="term" value="C:cell outer membrane"/>
    <property type="evidence" value="ECO:0007669"/>
    <property type="project" value="UniProtKB-SubCell"/>
</dbReference>
<evidence type="ECO:0000256" key="2">
    <source>
        <dbReference type="ARBA" id="ARBA00007613"/>
    </source>
</evidence>
<accession>A0A5E6R7S7</accession>
<dbReference type="PANTHER" id="PTHR30026:SF20">
    <property type="entry name" value="OUTER MEMBRANE PROTEIN TOLC"/>
    <property type="match status" value="1"/>
</dbReference>
<feature type="chain" id="PRO_5023123637" evidence="8">
    <location>
        <begin position="19"/>
        <end position="457"/>
    </location>
</feature>
<evidence type="ECO:0000256" key="5">
    <source>
        <dbReference type="ARBA" id="ARBA00022692"/>
    </source>
</evidence>
<dbReference type="InterPro" id="IPR010130">
    <property type="entry name" value="T1SS_OMP_TolC"/>
</dbReference>
<dbReference type="GO" id="GO:0015288">
    <property type="term" value="F:porin activity"/>
    <property type="evidence" value="ECO:0007669"/>
    <property type="project" value="TreeGrafter"/>
</dbReference>
<sequence length="457" mass="51076" precursor="true">MFRKSILALLILAPLAQAEEASRSNLMSVYTQVVAHNSEMAAARENYLARQENMPQARAELLPQVALEADAGNRRSDRHDVEERSGSLYRLTLNQPLFDASRWFTFKAAQAESEQAELDFSAFQQQLILRTAEAYFNTLLAEDNLAATKAELRAFERQLGQTRLSFDAGLSDQNDVLSAQASFDRANANLIDSQRRSDDAYQALMRLTGQAQPPLIGIRHSLPVVAPSPNQVELWVDKALSQNLRLRASQSQLQVAEQTLRSSKAEHLPTLNLALGYAEGDSDLMDSPSHFGQRSGNQRDSTLMVHFKLPIFSGGGTSSRVRQASHRLDQSEYDQTSLQREVVERSRNAFRAVNSDVEQVRARRQTIISSQGSLKATEAGYEVGNRNIVDILDAQRDLYNAVRDYNIARYGYILNGLRLKLEAGSLNPGDLQSLAQYLKPDYDPDKDFLPTDLARQS</sequence>
<dbReference type="RefSeq" id="WP_038996325.1">
    <property type="nucleotide sequence ID" value="NZ_OZ024668.1"/>
</dbReference>
<protein>
    <submittedName>
        <fullName evidence="10">Outer membrane protein TolC</fullName>
    </submittedName>
</protein>
<evidence type="ECO:0000256" key="8">
    <source>
        <dbReference type="SAM" id="SignalP"/>
    </source>
</evidence>
<dbReference type="EMBL" id="CABVHG010000006">
    <property type="protein sequence ID" value="VVM61319.1"/>
    <property type="molecule type" value="Genomic_DNA"/>
</dbReference>
<dbReference type="Gene3D" id="1.20.1600.10">
    <property type="entry name" value="Outer membrane efflux proteins (OEP)"/>
    <property type="match status" value="1"/>
</dbReference>
<comment type="subcellular location">
    <subcellularLocation>
        <location evidence="1">Cell outer membrane</location>
    </subcellularLocation>
</comment>
<comment type="similarity">
    <text evidence="2">Belongs to the outer membrane factor (OMF) (TC 1.B.17) family.</text>
</comment>
<organism evidence="10">
    <name type="scientific">Pseudomonas fluorescens</name>
    <dbReference type="NCBI Taxonomy" id="294"/>
    <lineage>
        <taxon>Bacteria</taxon>
        <taxon>Pseudomonadati</taxon>
        <taxon>Pseudomonadota</taxon>
        <taxon>Gammaproteobacteria</taxon>
        <taxon>Pseudomonadales</taxon>
        <taxon>Pseudomonadaceae</taxon>
        <taxon>Pseudomonas</taxon>
    </lineage>
</organism>
<keyword evidence="6" id="KW-0472">Membrane</keyword>
<keyword evidence="8" id="KW-0732">Signal</keyword>
<keyword evidence="4" id="KW-1134">Transmembrane beta strand</keyword>
<dbReference type="NCBIfam" id="TIGR01844">
    <property type="entry name" value="type_I_sec_TolC"/>
    <property type="match status" value="1"/>
</dbReference>
<dbReference type="InterPro" id="IPR003423">
    <property type="entry name" value="OMP_efflux"/>
</dbReference>
<dbReference type="Pfam" id="PF02321">
    <property type="entry name" value="OEP"/>
    <property type="match status" value="2"/>
</dbReference>
<keyword evidence="3" id="KW-0813">Transport</keyword>
<evidence type="ECO:0000256" key="7">
    <source>
        <dbReference type="ARBA" id="ARBA00023237"/>
    </source>
</evidence>
<reference evidence="9 11" key="2">
    <citation type="submission" date="2024-03" db="EMBL/GenBank/DDBJ databases">
        <authorList>
            <person name="Alaster D. Moffat"/>
            <person name="Govind Chandra"/>
            <person name="Andrew W. Truman"/>
        </authorList>
    </citation>
    <scope>NUCLEOTIDE SEQUENCE [LARGE SCALE GENOMIC DNA]</scope>
    <source>
        <strain evidence="9">PS652</strain>
    </source>
</reference>
<dbReference type="InterPro" id="IPR051906">
    <property type="entry name" value="TolC-like"/>
</dbReference>
<proteinExistence type="inferred from homology"/>
<dbReference type="EMBL" id="OZ024668">
    <property type="protein sequence ID" value="CAK9890471.1"/>
    <property type="molecule type" value="Genomic_DNA"/>
</dbReference>
<feature type="signal peptide" evidence="8">
    <location>
        <begin position="1"/>
        <end position="18"/>
    </location>
</feature>
<dbReference type="SUPFAM" id="SSF56954">
    <property type="entry name" value="Outer membrane efflux proteins (OEP)"/>
    <property type="match status" value="1"/>
</dbReference>
<dbReference type="GO" id="GO:1990281">
    <property type="term" value="C:efflux pump complex"/>
    <property type="evidence" value="ECO:0007669"/>
    <property type="project" value="TreeGrafter"/>
</dbReference>
<keyword evidence="7" id="KW-0998">Cell outer membrane</keyword>
<dbReference type="GO" id="GO:0015562">
    <property type="term" value="F:efflux transmembrane transporter activity"/>
    <property type="evidence" value="ECO:0007669"/>
    <property type="project" value="InterPro"/>
</dbReference>
<dbReference type="AlphaFoldDB" id="A0A5E6R7S7"/>